<sequence length="80" mass="8418">MPLLQLEQRADAIDQGGALMVVEVLLKALTALPQGRDLLVQAMEDKTREIGEMAGLGCADPSTPAALALMRQVVEEACAA</sequence>
<evidence type="ECO:0000313" key="2">
    <source>
        <dbReference type="Proteomes" id="UP001228905"/>
    </source>
</evidence>
<accession>A0ABU0IVT5</accession>
<comment type="caution">
    <text evidence="1">The sequence shown here is derived from an EMBL/GenBank/DDBJ whole genome shotgun (WGS) entry which is preliminary data.</text>
</comment>
<dbReference type="EMBL" id="JAUSVS010000006">
    <property type="protein sequence ID" value="MDQ0465253.1"/>
    <property type="molecule type" value="Genomic_DNA"/>
</dbReference>
<dbReference type="Proteomes" id="UP001228905">
    <property type="component" value="Unassembled WGS sequence"/>
</dbReference>
<evidence type="ECO:0000313" key="1">
    <source>
        <dbReference type="EMBL" id="MDQ0465253.1"/>
    </source>
</evidence>
<reference evidence="1 2" key="1">
    <citation type="submission" date="2023-07" db="EMBL/GenBank/DDBJ databases">
        <title>Genomic Encyclopedia of Type Strains, Phase IV (KMG-IV): sequencing the most valuable type-strain genomes for metagenomic binning, comparative biology and taxonomic classification.</title>
        <authorList>
            <person name="Goeker M."/>
        </authorList>
    </citation>
    <scope>NUCLEOTIDE SEQUENCE [LARGE SCALE GENOMIC DNA]</scope>
    <source>
        <strain evidence="1 2">DSM 18695</strain>
    </source>
</reference>
<dbReference type="RefSeq" id="WP_307350476.1">
    <property type="nucleotide sequence ID" value="NZ_JAUSVS010000006.1"/>
</dbReference>
<keyword evidence="2" id="KW-1185">Reference proteome</keyword>
<gene>
    <name evidence="1" type="ORF">QO010_003040</name>
</gene>
<protein>
    <submittedName>
        <fullName evidence="1">Uncharacterized protein</fullName>
    </submittedName>
</protein>
<name>A0ABU0IVT5_9CAUL</name>
<proteinExistence type="predicted"/>
<organism evidence="1 2">
    <name type="scientific">Caulobacter ginsengisoli</name>
    <dbReference type="NCBI Taxonomy" id="400775"/>
    <lineage>
        <taxon>Bacteria</taxon>
        <taxon>Pseudomonadati</taxon>
        <taxon>Pseudomonadota</taxon>
        <taxon>Alphaproteobacteria</taxon>
        <taxon>Caulobacterales</taxon>
        <taxon>Caulobacteraceae</taxon>
        <taxon>Caulobacter</taxon>
    </lineage>
</organism>